<evidence type="ECO:0000256" key="6">
    <source>
        <dbReference type="PROSITE-ProRule" id="PRU00703"/>
    </source>
</evidence>
<reference evidence="11 12" key="1">
    <citation type="submission" date="2018-08" db="EMBL/GenBank/DDBJ databases">
        <title>Aphanomyces genome sequencing and annotation.</title>
        <authorList>
            <person name="Minardi D."/>
            <person name="Oidtmann B."/>
            <person name="Van Der Giezen M."/>
            <person name="Studholme D.J."/>
        </authorList>
    </citation>
    <scope>NUCLEOTIDE SEQUENCE [LARGE SCALE GENOMIC DNA]</scope>
    <source>
        <strain evidence="11 12">NJM0002</strain>
    </source>
</reference>
<keyword evidence="6" id="KW-0129">CBS domain</keyword>
<evidence type="ECO:0000256" key="1">
    <source>
        <dbReference type="ARBA" id="ARBA00004141"/>
    </source>
</evidence>
<evidence type="ECO:0000256" key="5">
    <source>
        <dbReference type="ARBA" id="ARBA00023136"/>
    </source>
</evidence>
<evidence type="ECO:0000259" key="10">
    <source>
        <dbReference type="PROSITE" id="PS51846"/>
    </source>
</evidence>
<keyword evidence="5 7" id="KW-0472">Membrane</keyword>
<keyword evidence="12" id="KW-1185">Reference proteome</keyword>
<dbReference type="Gene3D" id="3.10.580.10">
    <property type="entry name" value="CBS-domain"/>
    <property type="match status" value="2"/>
</dbReference>
<dbReference type="CDD" id="cd04590">
    <property type="entry name" value="CBS_pair_CorC_HlyC_assoc"/>
    <property type="match status" value="1"/>
</dbReference>
<accession>A0A3R7A7S2</accession>
<dbReference type="InterPro" id="IPR002550">
    <property type="entry name" value="CNNM"/>
</dbReference>
<feature type="transmembrane region" description="Helical" evidence="8">
    <location>
        <begin position="35"/>
        <end position="60"/>
    </location>
</feature>
<dbReference type="Pfam" id="PF00571">
    <property type="entry name" value="CBS"/>
    <property type="match status" value="1"/>
</dbReference>
<evidence type="ECO:0000313" key="11">
    <source>
        <dbReference type="EMBL" id="RHY28679.1"/>
    </source>
</evidence>
<dbReference type="Proteomes" id="UP000285060">
    <property type="component" value="Unassembled WGS sequence"/>
</dbReference>
<dbReference type="GO" id="GO:0030026">
    <property type="term" value="P:intracellular manganese ion homeostasis"/>
    <property type="evidence" value="ECO:0007669"/>
    <property type="project" value="TreeGrafter"/>
</dbReference>
<dbReference type="PANTHER" id="PTHR12064:SF97">
    <property type="entry name" value="METAL TRANSPORTER CNNM-5"/>
    <property type="match status" value="1"/>
</dbReference>
<dbReference type="Pfam" id="PF01595">
    <property type="entry name" value="CNNM"/>
    <property type="match status" value="1"/>
</dbReference>
<dbReference type="PANTHER" id="PTHR12064">
    <property type="entry name" value="METAL TRANSPORTER CNNM"/>
    <property type="match status" value="1"/>
</dbReference>
<evidence type="ECO:0000256" key="2">
    <source>
        <dbReference type="ARBA" id="ARBA00022692"/>
    </source>
</evidence>
<dbReference type="GO" id="GO:0016020">
    <property type="term" value="C:membrane"/>
    <property type="evidence" value="ECO:0007669"/>
    <property type="project" value="UniProtKB-SubCell"/>
</dbReference>
<feature type="transmembrane region" description="Helical" evidence="8">
    <location>
        <begin position="123"/>
        <end position="142"/>
    </location>
</feature>
<dbReference type="PROSITE" id="PS51371">
    <property type="entry name" value="CBS"/>
    <property type="match status" value="1"/>
</dbReference>
<dbReference type="InterPro" id="IPR045095">
    <property type="entry name" value="ACDP"/>
</dbReference>
<gene>
    <name evidence="11" type="ORF">DYB32_005778</name>
</gene>
<dbReference type="EMBL" id="QUSY01000546">
    <property type="protein sequence ID" value="RHY28679.1"/>
    <property type="molecule type" value="Genomic_DNA"/>
</dbReference>
<feature type="transmembrane region" description="Helical" evidence="8">
    <location>
        <begin position="149"/>
        <end position="171"/>
    </location>
</feature>
<dbReference type="AlphaFoldDB" id="A0A3R7A7S2"/>
<evidence type="ECO:0000259" key="9">
    <source>
        <dbReference type="PROSITE" id="PS51371"/>
    </source>
</evidence>
<keyword evidence="3" id="KW-0677">Repeat</keyword>
<protein>
    <recommendedName>
        <fullName evidence="13">CNNM transmembrane domain-containing protein</fullName>
    </recommendedName>
</protein>
<dbReference type="GO" id="GO:0010960">
    <property type="term" value="P:magnesium ion homeostasis"/>
    <property type="evidence" value="ECO:0007669"/>
    <property type="project" value="InterPro"/>
</dbReference>
<evidence type="ECO:0000256" key="7">
    <source>
        <dbReference type="PROSITE-ProRule" id="PRU01193"/>
    </source>
</evidence>
<comment type="caution">
    <text evidence="11">The sequence shown here is derived from an EMBL/GenBank/DDBJ whole genome shotgun (WGS) entry which is preliminary data.</text>
</comment>
<proteinExistence type="predicted"/>
<dbReference type="InterPro" id="IPR046342">
    <property type="entry name" value="CBS_dom_sf"/>
</dbReference>
<name>A0A3R7A7S2_9STRA</name>
<dbReference type="GO" id="GO:0005737">
    <property type="term" value="C:cytoplasm"/>
    <property type="evidence" value="ECO:0007669"/>
    <property type="project" value="TreeGrafter"/>
</dbReference>
<feature type="transmembrane region" description="Helical" evidence="8">
    <location>
        <begin position="95"/>
        <end position="117"/>
    </location>
</feature>
<feature type="domain" description="CNNM transmembrane" evidence="10">
    <location>
        <begin position="31"/>
        <end position="219"/>
    </location>
</feature>
<evidence type="ECO:0008006" key="13">
    <source>
        <dbReference type="Google" id="ProtNLM"/>
    </source>
</evidence>
<feature type="domain" description="CBS" evidence="9">
    <location>
        <begin position="387"/>
        <end position="462"/>
    </location>
</feature>
<dbReference type="InterPro" id="IPR044751">
    <property type="entry name" value="Ion_transp-like_CBS"/>
</dbReference>
<sequence>MSFAMLQEVLEFLRLSHTEECDGELLTPFCDPYEFYMALSVVVGTICIAGMMAGLTMGLLSLDKLNLQILQLEGSDVEKERASRVLPLIQRHHRLLVTLLLFNAAANEALPVFLARLVPETQAIVISVTSVLLFGEILPSAVFTGKSQLAIAAGFVPFVELLMALAFPLAYPISKMLDWCVGEDHDVTRYKRKELKALVALQKEARPLPSRGSMLSFSPSKNAMKARRSAAIYSAVADPGMNQDSDPDEGHQPHATHLHTDEVTIIHGALDLTAKTVRDVMVPWSEVFMLDEDCRLTKDCLAHILSSGHSRIPVYRHHRVNVVGTSYVARCQGRTTRFVHASTRSCVCANNSGPASMHQPDAIVGLLLVKRLIVLDPSDARPIRELMLKKPIVVSPDFSCYAVLNEFQKGRSHMALITPQVGYVQHCWVTGVQLDGSDVDFVGIVTIEDVVEELIQEEIQDETDRYRVDANARRFAAQTRGLRKCATRLSAWASRARRRVQLRRAKSVKRMSITPRVPMLKRHSVDHVVAGGEIHSVSVPSPTWAITIPTEASPLLSRKPPK</sequence>
<dbReference type="VEuPathDB" id="FungiDB:H310_11697"/>
<organism evidence="11 12">
    <name type="scientific">Aphanomyces invadans</name>
    <dbReference type="NCBI Taxonomy" id="157072"/>
    <lineage>
        <taxon>Eukaryota</taxon>
        <taxon>Sar</taxon>
        <taxon>Stramenopiles</taxon>
        <taxon>Oomycota</taxon>
        <taxon>Saprolegniomycetes</taxon>
        <taxon>Saprolegniales</taxon>
        <taxon>Verrucalvaceae</taxon>
        <taxon>Aphanomyces</taxon>
    </lineage>
</organism>
<evidence type="ECO:0000256" key="3">
    <source>
        <dbReference type="ARBA" id="ARBA00022737"/>
    </source>
</evidence>
<dbReference type="PROSITE" id="PS51846">
    <property type="entry name" value="CNNM"/>
    <property type="match status" value="1"/>
</dbReference>
<dbReference type="SUPFAM" id="SSF54631">
    <property type="entry name" value="CBS-domain pair"/>
    <property type="match status" value="1"/>
</dbReference>
<evidence type="ECO:0000256" key="8">
    <source>
        <dbReference type="SAM" id="Phobius"/>
    </source>
</evidence>
<evidence type="ECO:0000256" key="4">
    <source>
        <dbReference type="ARBA" id="ARBA00022989"/>
    </source>
</evidence>
<keyword evidence="4 7" id="KW-1133">Transmembrane helix</keyword>
<dbReference type="InterPro" id="IPR000644">
    <property type="entry name" value="CBS_dom"/>
</dbReference>
<keyword evidence="2 7" id="KW-0812">Transmembrane</keyword>
<evidence type="ECO:0000313" key="12">
    <source>
        <dbReference type="Proteomes" id="UP000285060"/>
    </source>
</evidence>
<comment type="subcellular location">
    <subcellularLocation>
        <location evidence="1">Membrane</location>
        <topology evidence="1">Multi-pass membrane protein</topology>
    </subcellularLocation>
</comment>